<feature type="compositionally biased region" description="Basic and acidic residues" evidence="1">
    <location>
        <begin position="37"/>
        <end position="57"/>
    </location>
</feature>
<sequence length="184" mass="19869">MSEDSSEEEGRLVQPLRRITRRTALSQPITFQELAPGEERRLRREARERVAARRIRDAAASSAAVMATGASTSKTSSLSSSPGEGQGGSGVVSQFDGLQVSQQSPFTPEDLEIRQAEELQDELQRQFDEAAAVRLGSRVQELGRLEGLDEAALDPVVGVLRSALLSVAEAQNVQQELLNELVAG</sequence>
<dbReference type="EMBL" id="BFEA01000312">
    <property type="protein sequence ID" value="GBG79138.1"/>
    <property type="molecule type" value="Genomic_DNA"/>
</dbReference>
<comment type="caution">
    <text evidence="2">The sequence shown here is derived from an EMBL/GenBank/DDBJ whole genome shotgun (WGS) entry which is preliminary data.</text>
</comment>
<protein>
    <submittedName>
        <fullName evidence="2">Uncharacterized protein</fullName>
    </submittedName>
</protein>
<evidence type="ECO:0000313" key="3">
    <source>
        <dbReference type="Proteomes" id="UP000265515"/>
    </source>
</evidence>
<evidence type="ECO:0000256" key="1">
    <source>
        <dbReference type="SAM" id="MobiDB-lite"/>
    </source>
</evidence>
<dbReference type="Proteomes" id="UP000265515">
    <property type="component" value="Unassembled WGS sequence"/>
</dbReference>
<organism evidence="2 3">
    <name type="scientific">Chara braunii</name>
    <name type="common">Braun's stonewort</name>
    <dbReference type="NCBI Taxonomy" id="69332"/>
    <lineage>
        <taxon>Eukaryota</taxon>
        <taxon>Viridiplantae</taxon>
        <taxon>Streptophyta</taxon>
        <taxon>Charophyceae</taxon>
        <taxon>Charales</taxon>
        <taxon>Characeae</taxon>
        <taxon>Chara</taxon>
    </lineage>
</organism>
<gene>
    <name evidence="2" type="ORF">CBR_g28853</name>
</gene>
<keyword evidence="3" id="KW-1185">Reference proteome</keyword>
<feature type="compositionally biased region" description="Low complexity" evidence="1">
    <location>
        <begin position="58"/>
        <end position="83"/>
    </location>
</feature>
<proteinExistence type="predicted"/>
<reference evidence="2 3" key="1">
    <citation type="journal article" date="2018" name="Cell">
        <title>The Chara Genome: Secondary Complexity and Implications for Plant Terrestrialization.</title>
        <authorList>
            <person name="Nishiyama T."/>
            <person name="Sakayama H."/>
            <person name="Vries J.D."/>
            <person name="Buschmann H."/>
            <person name="Saint-Marcoux D."/>
            <person name="Ullrich K.K."/>
            <person name="Haas F.B."/>
            <person name="Vanderstraeten L."/>
            <person name="Becker D."/>
            <person name="Lang D."/>
            <person name="Vosolsobe S."/>
            <person name="Rombauts S."/>
            <person name="Wilhelmsson P.K.I."/>
            <person name="Janitza P."/>
            <person name="Kern R."/>
            <person name="Heyl A."/>
            <person name="Rumpler F."/>
            <person name="Villalobos L.I.A.C."/>
            <person name="Clay J.M."/>
            <person name="Skokan R."/>
            <person name="Toyoda A."/>
            <person name="Suzuki Y."/>
            <person name="Kagoshima H."/>
            <person name="Schijlen E."/>
            <person name="Tajeshwar N."/>
            <person name="Catarino B."/>
            <person name="Hetherington A.J."/>
            <person name="Saltykova A."/>
            <person name="Bonnot C."/>
            <person name="Breuninger H."/>
            <person name="Symeonidi A."/>
            <person name="Radhakrishnan G.V."/>
            <person name="Van Nieuwerburgh F."/>
            <person name="Deforce D."/>
            <person name="Chang C."/>
            <person name="Karol K.G."/>
            <person name="Hedrich R."/>
            <person name="Ulvskov P."/>
            <person name="Glockner G."/>
            <person name="Delwiche C.F."/>
            <person name="Petrasek J."/>
            <person name="Van de Peer Y."/>
            <person name="Friml J."/>
            <person name="Beilby M."/>
            <person name="Dolan L."/>
            <person name="Kohara Y."/>
            <person name="Sugano S."/>
            <person name="Fujiyama A."/>
            <person name="Delaux P.-M."/>
            <person name="Quint M."/>
            <person name="TheiBen G."/>
            <person name="Hagemann M."/>
            <person name="Harholt J."/>
            <person name="Dunand C."/>
            <person name="Zachgo S."/>
            <person name="Langdale J."/>
            <person name="Maumus F."/>
            <person name="Straeten D.V.D."/>
            <person name="Gould S.B."/>
            <person name="Rensing S.A."/>
        </authorList>
    </citation>
    <scope>NUCLEOTIDE SEQUENCE [LARGE SCALE GENOMIC DNA]</scope>
    <source>
        <strain evidence="2 3">S276</strain>
    </source>
</reference>
<feature type="region of interest" description="Disordered" evidence="1">
    <location>
        <begin position="1"/>
        <end position="110"/>
    </location>
</feature>
<accession>A0A388LA19</accession>
<name>A0A388LA19_CHABU</name>
<evidence type="ECO:0000313" key="2">
    <source>
        <dbReference type="EMBL" id="GBG79138.1"/>
    </source>
</evidence>
<dbReference type="AlphaFoldDB" id="A0A388LA19"/>
<dbReference type="Gramene" id="GBG79138">
    <property type="protein sequence ID" value="GBG79138"/>
    <property type="gene ID" value="CBR_g28853"/>
</dbReference>